<dbReference type="NCBIfam" id="TIGR01350">
    <property type="entry name" value="lipoamide_DH"/>
    <property type="match status" value="1"/>
</dbReference>
<dbReference type="InterPro" id="IPR016156">
    <property type="entry name" value="FAD/NAD-linked_Rdtase_dimer_sf"/>
</dbReference>
<reference evidence="19 20" key="1">
    <citation type="submission" date="2016-11" db="EMBL/GenBank/DDBJ databases">
        <authorList>
            <person name="Jaros S."/>
            <person name="Januszkiewicz K."/>
            <person name="Wedrychowicz H."/>
        </authorList>
    </citation>
    <scope>NUCLEOTIDE SEQUENCE [LARGE SCALE GENOMIC DNA]</scope>
    <source>
        <strain evidence="19 20">DSM 14214</strain>
    </source>
</reference>
<feature type="binding site" evidence="14">
    <location>
        <position position="158"/>
    </location>
    <ligand>
        <name>FAD</name>
        <dbReference type="ChEBI" id="CHEBI:57692"/>
    </ligand>
</feature>
<keyword evidence="14" id="KW-0547">Nucleotide-binding</keyword>
<keyword evidence="20" id="KW-1185">Reference proteome</keyword>
<feature type="active site" description="Proton acceptor" evidence="13">
    <location>
        <position position="550"/>
    </location>
</feature>
<evidence type="ECO:0000313" key="19">
    <source>
        <dbReference type="EMBL" id="SHJ90392.1"/>
    </source>
</evidence>
<dbReference type="SUPFAM" id="SSF51905">
    <property type="entry name" value="FAD/NAD(P)-binding domain"/>
    <property type="match status" value="1"/>
</dbReference>
<dbReference type="Gene3D" id="2.40.50.100">
    <property type="match status" value="1"/>
</dbReference>
<evidence type="ECO:0000256" key="14">
    <source>
        <dbReference type="PIRSR" id="PIRSR000350-3"/>
    </source>
</evidence>
<evidence type="ECO:0000259" key="18">
    <source>
        <dbReference type="PROSITE" id="PS50968"/>
    </source>
</evidence>
<dbReference type="InterPro" id="IPR036188">
    <property type="entry name" value="FAD/NAD-bd_sf"/>
</dbReference>
<feature type="binding site" evidence="14">
    <location>
        <begin position="250"/>
        <end position="252"/>
    </location>
    <ligand>
        <name>FAD</name>
        <dbReference type="ChEBI" id="CHEBI:57692"/>
    </ligand>
</feature>
<dbReference type="GO" id="GO:0006103">
    <property type="term" value="P:2-oxoglutarate metabolic process"/>
    <property type="evidence" value="ECO:0007669"/>
    <property type="project" value="TreeGrafter"/>
</dbReference>
<keyword evidence="9 14" id="KW-0520">NAD</keyword>
<evidence type="ECO:0000256" key="3">
    <source>
        <dbReference type="ARBA" id="ARBA00012608"/>
    </source>
</evidence>
<gene>
    <name evidence="19" type="ORF">SAMN02745138_00757</name>
</gene>
<keyword evidence="10" id="KW-1015">Disulfide bond</keyword>
<dbReference type="InterPro" id="IPR012999">
    <property type="entry name" value="Pyr_OxRdtase_I_AS"/>
</dbReference>
<dbReference type="RefSeq" id="WP_072849354.1">
    <property type="nucleotide sequence ID" value="NZ_FRAH01000009.1"/>
</dbReference>
<comment type="miscellaneous">
    <text evidence="16">The active site is a redox-active disulfide bond.</text>
</comment>
<dbReference type="Gene3D" id="3.50.50.60">
    <property type="entry name" value="FAD/NAD(P)-binding domain"/>
    <property type="match status" value="2"/>
</dbReference>
<dbReference type="GO" id="GO:0005737">
    <property type="term" value="C:cytoplasm"/>
    <property type="evidence" value="ECO:0007669"/>
    <property type="project" value="UniProtKB-SubCell"/>
</dbReference>
<dbReference type="InterPro" id="IPR006258">
    <property type="entry name" value="Lipoamide_DH"/>
</dbReference>
<evidence type="ECO:0000256" key="2">
    <source>
        <dbReference type="ARBA" id="ARBA00007532"/>
    </source>
</evidence>
<dbReference type="InterPro" id="IPR011053">
    <property type="entry name" value="Single_hybrid_motif"/>
</dbReference>
<keyword evidence="7 14" id="KW-0274">FAD</keyword>
<comment type="catalytic activity">
    <reaction evidence="12 16">
        <text>N(6)-[(R)-dihydrolipoyl]-L-lysyl-[protein] + NAD(+) = N(6)-[(R)-lipoyl]-L-lysyl-[protein] + NADH + H(+)</text>
        <dbReference type="Rhea" id="RHEA:15045"/>
        <dbReference type="Rhea" id="RHEA-COMP:10474"/>
        <dbReference type="Rhea" id="RHEA-COMP:10475"/>
        <dbReference type="ChEBI" id="CHEBI:15378"/>
        <dbReference type="ChEBI" id="CHEBI:57540"/>
        <dbReference type="ChEBI" id="CHEBI:57945"/>
        <dbReference type="ChEBI" id="CHEBI:83099"/>
        <dbReference type="ChEBI" id="CHEBI:83100"/>
        <dbReference type="EC" id="1.8.1.4"/>
    </reaction>
</comment>
<comment type="subcellular location">
    <subcellularLocation>
        <location evidence="1">Cytoplasm</location>
    </subcellularLocation>
</comment>
<keyword evidence="6 16" id="KW-0285">Flavoprotein</keyword>
<evidence type="ECO:0000256" key="9">
    <source>
        <dbReference type="ARBA" id="ARBA00023027"/>
    </source>
</evidence>
<evidence type="ECO:0000256" key="6">
    <source>
        <dbReference type="ARBA" id="ARBA00022630"/>
    </source>
</evidence>
<name>A0A1M6N406_9FIRM</name>
<feature type="binding site" evidence="14">
    <location>
        <position position="378"/>
    </location>
    <ligand>
        <name>NAD(+)</name>
        <dbReference type="ChEBI" id="CHEBI:57540"/>
    </ligand>
</feature>
<feature type="binding site" evidence="14">
    <location>
        <position position="418"/>
    </location>
    <ligand>
        <name>FAD</name>
        <dbReference type="ChEBI" id="CHEBI:57692"/>
    </ligand>
</feature>
<evidence type="ECO:0000256" key="11">
    <source>
        <dbReference type="ARBA" id="ARBA00023284"/>
    </source>
</evidence>
<feature type="binding site" evidence="14">
    <location>
        <begin position="288"/>
        <end position="295"/>
    </location>
    <ligand>
        <name>NAD(+)</name>
        <dbReference type="ChEBI" id="CHEBI:57540"/>
    </ligand>
</feature>
<dbReference type="InterPro" id="IPR050151">
    <property type="entry name" value="Class-I_Pyr_Nuc-Dis_Oxidored"/>
</dbReference>
<dbReference type="Pfam" id="PF02852">
    <property type="entry name" value="Pyr_redox_dim"/>
    <property type="match status" value="1"/>
</dbReference>
<comment type="cofactor">
    <cofactor evidence="14 16">
        <name>FAD</name>
        <dbReference type="ChEBI" id="CHEBI:57692"/>
    </cofactor>
    <text evidence="14 16">Binds 1 FAD per subunit.</text>
</comment>
<dbReference type="FunFam" id="3.30.390.30:FF:000001">
    <property type="entry name" value="Dihydrolipoyl dehydrogenase"/>
    <property type="match status" value="1"/>
</dbReference>
<dbReference type="PROSITE" id="PS00076">
    <property type="entry name" value="PYRIDINE_REDOX_1"/>
    <property type="match status" value="1"/>
</dbReference>
<feature type="disulfide bond" description="Redox-active" evidence="15">
    <location>
        <begin position="149"/>
        <end position="154"/>
    </location>
</feature>
<feature type="compositionally biased region" description="Pro residues" evidence="17">
    <location>
        <begin position="92"/>
        <end position="102"/>
    </location>
</feature>
<sequence length="574" mass="59557">MAFEIKMPQLGLTMEEGTVAKWLKQEGDSVKKGDVLLEITTDKLTSEIESEADGVLLKIVAEEGEDIPVKGLLGYIGEPGEQVGQASAPAAAPTPTPAPAAAPAPAKKAGDTSVVVVGGGPGGYVAAIRAAQLGGKVTLIEKNKLGGTCLNVGCIPTKVLLHAAEALTEAKHMDNLGIQVSVNGIDWKAVQSRKEAVTNQLVNGVTGLMKANKIRVIEGTASFASKTALEVVKKDGTKENVPFDKVILATGSVPAVPPIPGVKENAACVDSTGALAFDHVPETLLVIGGGVIGMELATAYSRFGAKVTVVEAMPKLLPMMDGELTAMLRKKMEASGVTILTEAKVQSVEAAPAGAKVQVEVGGKVESFEAEKVLVAVGRRTDTEALGLDKVGIAHDRGRITVNDKMETNVPNIYAIGDCLGKVMLAHVASAQGEVAAENALGETAVYDGKTNPSCVYTDPEFAGVGLTEEKAKEEGIAYQVGKFPLMANGKALIMNGGEGMIKFIIGKEYGEVLGVHILGPRATDLIGECALAIGMEATVDEIYATIHAHPTVTEAVREAALAATKRAIHIPNK</sequence>
<feature type="region of interest" description="Disordered" evidence="17">
    <location>
        <begin position="83"/>
        <end position="106"/>
    </location>
</feature>
<comment type="similarity">
    <text evidence="2 16">Belongs to the class-I pyridine nucleotide-disulfide oxidoreductase family.</text>
</comment>
<evidence type="ECO:0000256" key="17">
    <source>
        <dbReference type="SAM" id="MobiDB-lite"/>
    </source>
</evidence>
<dbReference type="EC" id="1.8.1.4" evidence="3 16"/>
<evidence type="ECO:0000256" key="13">
    <source>
        <dbReference type="PIRSR" id="PIRSR000350-2"/>
    </source>
</evidence>
<dbReference type="OrthoDB" id="9807946at2"/>
<dbReference type="PANTHER" id="PTHR22912">
    <property type="entry name" value="DISULFIDE OXIDOREDUCTASE"/>
    <property type="match status" value="1"/>
</dbReference>
<proteinExistence type="inferred from homology"/>
<dbReference type="Gene3D" id="3.30.390.30">
    <property type="match status" value="1"/>
</dbReference>
<evidence type="ECO:0000256" key="10">
    <source>
        <dbReference type="ARBA" id="ARBA00023157"/>
    </source>
</evidence>
<protein>
    <recommendedName>
        <fullName evidence="4 16">Dihydrolipoyl dehydrogenase</fullName>
        <ecNumber evidence="3 16">1.8.1.4</ecNumber>
    </recommendedName>
</protein>
<evidence type="ECO:0000256" key="1">
    <source>
        <dbReference type="ARBA" id="ARBA00004496"/>
    </source>
</evidence>
<feature type="binding site" evidence="14">
    <location>
        <position position="311"/>
    </location>
    <ligand>
        <name>NAD(+)</name>
        <dbReference type="ChEBI" id="CHEBI:57540"/>
    </ligand>
</feature>
<evidence type="ECO:0000256" key="16">
    <source>
        <dbReference type="RuleBase" id="RU003692"/>
    </source>
</evidence>
<dbReference type="Proteomes" id="UP000183975">
    <property type="component" value="Unassembled WGS sequence"/>
</dbReference>
<keyword evidence="8 16" id="KW-0560">Oxidoreductase</keyword>
<organism evidence="19 20">
    <name type="scientific">Anaerotignum lactatifermentans DSM 14214</name>
    <dbReference type="NCBI Taxonomy" id="1121323"/>
    <lineage>
        <taxon>Bacteria</taxon>
        <taxon>Bacillati</taxon>
        <taxon>Bacillota</taxon>
        <taxon>Clostridia</taxon>
        <taxon>Lachnospirales</taxon>
        <taxon>Anaerotignaceae</taxon>
        <taxon>Anaerotignum</taxon>
    </lineage>
</organism>
<dbReference type="SUPFAM" id="SSF55424">
    <property type="entry name" value="FAD/NAD-linked reductases, dimerisation (C-terminal) domain"/>
    <property type="match status" value="1"/>
</dbReference>
<dbReference type="PIRSF" id="PIRSF000350">
    <property type="entry name" value="Mercury_reductase_MerA"/>
    <property type="match status" value="1"/>
</dbReference>
<dbReference type="PRINTS" id="PR00368">
    <property type="entry name" value="FADPNR"/>
</dbReference>
<dbReference type="CDD" id="cd06849">
    <property type="entry name" value="lipoyl_domain"/>
    <property type="match status" value="1"/>
</dbReference>
<feature type="domain" description="Lipoyl-binding" evidence="18">
    <location>
        <begin position="2"/>
        <end position="77"/>
    </location>
</feature>
<accession>A0A1M6N406</accession>
<evidence type="ECO:0000256" key="4">
    <source>
        <dbReference type="ARBA" id="ARBA00016961"/>
    </source>
</evidence>
<evidence type="ECO:0000313" key="20">
    <source>
        <dbReference type="Proteomes" id="UP000183975"/>
    </source>
</evidence>
<evidence type="ECO:0000256" key="8">
    <source>
        <dbReference type="ARBA" id="ARBA00023002"/>
    </source>
</evidence>
<evidence type="ECO:0000256" key="5">
    <source>
        <dbReference type="ARBA" id="ARBA00022490"/>
    </source>
</evidence>
<dbReference type="AlphaFoldDB" id="A0A1M6N406"/>
<dbReference type="Pfam" id="PF00364">
    <property type="entry name" value="Biotin_lipoyl"/>
    <property type="match status" value="1"/>
</dbReference>
<dbReference type="Pfam" id="PF07992">
    <property type="entry name" value="Pyr_redox_2"/>
    <property type="match status" value="1"/>
</dbReference>
<dbReference type="GO" id="GO:0050660">
    <property type="term" value="F:flavin adenine dinucleotide binding"/>
    <property type="evidence" value="ECO:0007669"/>
    <property type="project" value="InterPro"/>
</dbReference>
<dbReference type="GO" id="GO:0004148">
    <property type="term" value="F:dihydrolipoyl dehydrogenase (NADH) activity"/>
    <property type="evidence" value="ECO:0007669"/>
    <property type="project" value="UniProtKB-EC"/>
</dbReference>
<keyword evidence="5" id="KW-0963">Cytoplasm</keyword>
<dbReference type="PRINTS" id="PR00411">
    <property type="entry name" value="PNDRDTASEI"/>
</dbReference>
<evidence type="ECO:0000256" key="7">
    <source>
        <dbReference type="ARBA" id="ARBA00022827"/>
    </source>
</evidence>
<evidence type="ECO:0000256" key="15">
    <source>
        <dbReference type="PIRSR" id="PIRSR000350-4"/>
    </source>
</evidence>
<dbReference type="SUPFAM" id="SSF51230">
    <property type="entry name" value="Single hybrid motif"/>
    <property type="match status" value="1"/>
</dbReference>
<dbReference type="PANTHER" id="PTHR22912:SF217">
    <property type="entry name" value="DIHYDROLIPOYL DEHYDROGENASE"/>
    <property type="match status" value="1"/>
</dbReference>
<dbReference type="InterPro" id="IPR000089">
    <property type="entry name" value="Biotin_lipoyl"/>
</dbReference>
<dbReference type="PROSITE" id="PS50968">
    <property type="entry name" value="BIOTINYL_LIPOYL"/>
    <property type="match status" value="1"/>
</dbReference>
<evidence type="ECO:0000256" key="12">
    <source>
        <dbReference type="ARBA" id="ARBA00049187"/>
    </source>
</evidence>
<keyword evidence="11 16" id="KW-0676">Redox-active center</keyword>
<dbReference type="InterPro" id="IPR004099">
    <property type="entry name" value="Pyr_nucl-diS_OxRdtase_dimer"/>
</dbReference>
<dbReference type="InterPro" id="IPR023753">
    <property type="entry name" value="FAD/NAD-binding_dom"/>
</dbReference>
<feature type="binding site" evidence="14">
    <location>
        <begin position="424"/>
        <end position="427"/>
    </location>
    <ligand>
        <name>FAD</name>
        <dbReference type="ChEBI" id="CHEBI:57692"/>
    </ligand>
</feature>
<dbReference type="InterPro" id="IPR001100">
    <property type="entry name" value="Pyr_nuc-diS_OxRdtase"/>
</dbReference>
<dbReference type="EMBL" id="FRAH01000009">
    <property type="protein sequence ID" value="SHJ90392.1"/>
    <property type="molecule type" value="Genomic_DNA"/>
</dbReference>